<evidence type="ECO:0000313" key="3">
    <source>
        <dbReference type="Proteomes" id="UP001597545"/>
    </source>
</evidence>
<name>A0ABW5KKF9_9SPHI</name>
<accession>A0ABW5KKF9</accession>
<sequence>MNKQVIYVLGLAGWLWLLGGCREGTKNDDLPESAAPTVQDDQTTDSTSNARPDSVNQENQALPRKN</sequence>
<keyword evidence="3" id="KW-1185">Reference proteome</keyword>
<evidence type="ECO:0000313" key="2">
    <source>
        <dbReference type="EMBL" id="MFD2548330.1"/>
    </source>
</evidence>
<feature type="compositionally biased region" description="Polar residues" evidence="1">
    <location>
        <begin position="49"/>
        <end position="60"/>
    </location>
</feature>
<comment type="caution">
    <text evidence="2">The sequence shown here is derived from an EMBL/GenBank/DDBJ whole genome shotgun (WGS) entry which is preliminary data.</text>
</comment>
<proteinExistence type="predicted"/>
<dbReference type="PROSITE" id="PS51257">
    <property type="entry name" value="PROKAR_LIPOPROTEIN"/>
    <property type="match status" value="1"/>
</dbReference>
<feature type="region of interest" description="Disordered" evidence="1">
    <location>
        <begin position="25"/>
        <end position="66"/>
    </location>
</feature>
<dbReference type="EMBL" id="JBHULR010000004">
    <property type="protein sequence ID" value="MFD2548330.1"/>
    <property type="molecule type" value="Genomic_DNA"/>
</dbReference>
<feature type="compositionally biased region" description="Low complexity" evidence="1">
    <location>
        <begin position="39"/>
        <end position="48"/>
    </location>
</feature>
<gene>
    <name evidence="2" type="ORF">ACFSR5_11820</name>
</gene>
<evidence type="ECO:0000256" key="1">
    <source>
        <dbReference type="SAM" id="MobiDB-lite"/>
    </source>
</evidence>
<dbReference type="RefSeq" id="WP_380903981.1">
    <property type="nucleotide sequence ID" value="NZ_JBHUEG010000001.1"/>
</dbReference>
<organism evidence="2 3">
    <name type="scientific">Sphingobacterium suaedae</name>
    <dbReference type="NCBI Taxonomy" id="1686402"/>
    <lineage>
        <taxon>Bacteria</taxon>
        <taxon>Pseudomonadati</taxon>
        <taxon>Bacteroidota</taxon>
        <taxon>Sphingobacteriia</taxon>
        <taxon>Sphingobacteriales</taxon>
        <taxon>Sphingobacteriaceae</taxon>
        <taxon>Sphingobacterium</taxon>
    </lineage>
</organism>
<reference evidence="3" key="1">
    <citation type="journal article" date="2019" name="Int. J. Syst. Evol. Microbiol.">
        <title>The Global Catalogue of Microorganisms (GCM) 10K type strain sequencing project: providing services to taxonomists for standard genome sequencing and annotation.</title>
        <authorList>
            <consortium name="The Broad Institute Genomics Platform"/>
            <consortium name="The Broad Institute Genome Sequencing Center for Infectious Disease"/>
            <person name="Wu L."/>
            <person name="Ma J."/>
        </authorList>
    </citation>
    <scope>NUCLEOTIDE SEQUENCE [LARGE SCALE GENOMIC DNA]</scope>
    <source>
        <strain evidence="3">KCTC 42662</strain>
    </source>
</reference>
<protein>
    <submittedName>
        <fullName evidence="2">Uncharacterized protein</fullName>
    </submittedName>
</protein>
<dbReference type="Proteomes" id="UP001597545">
    <property type="component" value="Unassembled WGS sequence"/>
</dbReference>